<protein>
    <submittedName>
        <fullName evidence="13">TonB-dependent receptor</fullName>
    </submittedName>
</protein>
<evidence type="ECO:0000313" key="13">
    <source>
        <dbReference type="EMBL" id="KXA13490.1"/>
    </source>
</evidence>
<dbReference type="InterPro" id="IPR037066">
    <property type="entry name" value="Plug_dom_sf"/>
</dbReference>
<name>A0A133NB38_9FUSO</name>
<evidence type="ECO:0000256" key="10">
    <source>
        <dbReference type="SAM" id="SignalP"/>
    </source>
</evidence>
<dbReference type="Proteomes" id="UP000070617">
    <property type="component" value="Unassembled WGS sequence"/>
</dbReference>
<comment type="subcellular location">
    <subcellularLocation>
        <location evidence="1 8">Cell outer membrane</location>
        <topology evidence="1 8">Multi-pass membrane protein</topology>
    </subcellularLocation>
</comment>
<evidence type="ECO:0000313" key="14">
    <source>
        <dbReference type="Proteomes" id="UP000070617"/>
    </source>
</evidence>
<feature type="chain" id="PRO_5007457898" evidence="10">
    <location>
        <begin position="21"/>
        <end position="823"/>
    </location>
</feature>
<keyword evidence="14" id="KW-1185">Reference proteome</keyword>
<feature type="domain" description="TonB-dependent receptor-like beta-barrel" evidence="11">
    <location>
        <begin position="254"/>
        <end position="793"/>
    </location>
</feature>
<dbReference type="Gene3D" id="2.40.170.20">
    <property type="entry name" value="TonB-dependent receptor, beta-barrel domain"/>
    <property type="match status" value="1"/>
</dbReference>
<evidence type="ECO:0000259" key="11">
    <source>
        <dbReference type="Pfam" id="PF00593"/>
    </source>
</evidence>
<dbReference type="GO" id="GO:0009279">
    <property type="term" value="C:cell outer membrane"/>
    <property type="evidence" value="ECO:0007669"/>
    <property type="project" value="UniProtKB-SubCell"/>
</dbReference>
<accession>A0A133NB38</accession>
<evidence type="ECO:0000259" key="12">
    <source>
        <dbReference type="Pfam" id="PF07715"/>
    </source>
</evidence>
<keyword evidence="3 8" id="KW-1134">Transmembrane beta strand</keyword>
<keyword evidence="4 8" id="KW-0812">Transmembrane</keyword>
<feature type="signal peptide" evidence="10">
    <location>
        <begin position="1"/>
        <end position="20"/>
    </location>
</feature>
<evidence type="ECO:0000256" key="3">
    <source>
        <dbReference type="ARBA" id="ARBA00022452"/>
    </source>
</evidence>
<keyword evidence="2 8" id="KW-0813">Transport</keyword>
<keyword evidence="13" id="KW-0675">Receptor</keyword>
<evidence type="ECO:0000256" key="6">
    <source>
        <dbReference type="ARBA" id="ARBA00023136"/>
    </source>
</evidence>
<dbReference type="AlphaFoldDB" id="A0A133NB38"/>
<evidence type="ECO:0000256" key="5">
    <source>
        <dbReference type="ARBA" id="ARBA00023077"/>
    </source>
</evidence>
<evidence type="ECO:0000256" key="8">
    <source>
        <dbReference type="PROSITE-ProRule" id="PRU01360"/>
    </source>
</evidence>
<dbReference type="Pfam" id="PF07715">
    <property type="entry name" value="Plug"/>
    <property type="match status" value="1"/>
</dbReference>
<keyword evidence="10" id="KW-0732">Signal</keyword>
<evidence type="ECO:0000256" key="2">
    <source>
        <dbReference type="ARBA" id="ARBA00022448"/>
    </source>
</evidence>
<evidence type="ECO:0000256" key="9">
    <source>
        <dbReference type="RuleBase" id="RU003357"/>
    </source>
</evidence>
<keyword evidence="7 8" id="KW-0998">Cell outer membrane</keyword>
<dbReference type="GO" id="GO:0015344">
    <property type="term" value="F:siderophore uptake transmembrane transporter activity"/>
    <property type="evidence" value="ECO:0007669"/>
    <property type="project" value="TreeGrafter"/>
</dbReference>
<proteinExistence type="inferred from homology"/>
<dbReference type="PATRIC" id="fig|134605.3.peg.1378"/>
<dbReference type="Gene3D" id="2.170.130.10">
    <property type="entry name" value="TonB-dependent receptor, plug domain"/>
    <property type="match status" value="1"/>
</dbReference>
<dbReference type="PANTHER" id="PTHR30069">
    <property type="entry name" value="TONB-DEPENDENT OUTER MEMBRANE RECEPTOR"/>
    <property type="match status" value="1"/>
</dbReference>
<gene>
    <name evidence="13" type="ORF">HMPREF3206_01392</name>
</gene>
<reference evidence="14" key="1">
    <citation type="submission" date="2016-01" db="EMBL/GenBank/DDBJ databases">
        <authorList>
            <person name="Mitreva M."/>
            <person name="Pepin K.H."/>
            <person name="Mihindukulasuriya K.A."/>
            <person name="Fulton R."/>
            <person name="Fronick C."/>
            <person name="O'Laughlin M."/>
            <person name="Miner T."/>
            <person name="Herter B."/>
            <person name="Rosa B.A."/>
            <person name="Cordes M."/>
            <person name="Tomlinson C."/>
            <person name="Wollam A."/>
            <person name="Palsikar V.B."/>
            <person name="Mardis E.R."/>
            <person name="Wilson R.K."/>
        </authorList>
    </citation>
    <scope>NUCLEOTIDE SEQUENCE [LARGE SCALE GENOMIC DNA]</scope>
    <source>
        <strain evidence="14">CMW8396</strain>
    </source>
</reference>
<dbReference type="PANTHER" id="PTHR30069:SF27">
    <property type="entry name" value="BLL4766 PROTEIN"/>
    <property type="match status" value="1"/>
</dbReference>
<organism evidence="13 14">
    <name type="scientific">Fusobacterium equinum</name>
    <dbReference type="NCBI Taxonomy" id="134605"/>
    <lineage>
        <taxon>Bacteria</taxon>
        <taxon>Fusobacteriati</taxon>
        <taxon>Fusobacteriota</taxon>
        <taxon>Fusobacteriia</taxon>
        <taxon>Fusobacteriales</taxon>
        <taxon>Fusobacteriaceae</taxon>
        <taxon>Fusobacterium</taxon>
    </lineage>
</organism>
<dbReference type="Pfam" id="PF00593">
    <property type="entry name" value="TonB_dep_Rec_b-barrel"/>
    <property type="match status" value="1"/>
</dbReference>
<dbReference type="InterPro" id="IPR000531">
    <property type="entry name" value="Beta-barrel_TonB"/>
</dbReference>
<dbReference type="InterPro" id="IPR036942">
    <property type="entry name" value="Beta-barrel_TonB_sf"/>
</dbReference>
<evidence type="ECO:0000256" key="4">
    <source>
        <dbReference type="ARBA" id="ARBA00022692"/>
    </source>
</evidence>
<evidence type="ECO:0000256" key="7">
    <source>
        <dbReference type="ARBA" id="ARBA00023237"/>
    </source>
</evidence>
<dbReference type="SUPFAM" id="SSF56935">
    <property type="entry name" value="Porins"/>
    <property type="match status" value="1"/>
</dbReference>
<keyword evidence="6 8" id="KW-0472">Membrane</keyword>
<dbReference type="STRING" id="134605.HMPREF3206_01392"/>
<dbReference type="EMBL" id="LRPX01000069">
    <property type="protein sequence ID" value="KXA13490.1"/>
    <property type="molecule type" value="Genomic_DNA"/>
</dbReference>
<sequence length="823" mass="94238">MKGKMLLLGILLSSVSFATAEIQLESSKIHGGGYYKPSMEENNGTIVITEEMIQKKHYDSVAKIFEDSPVSVVRHTAFGPIVDLRGSGERTISRVKVMIDGTPINPLEETHGTIPFDTIPVESISKIEIVPGTGTTKYGGGTTGGYINIHTKKDRQNNYITVNADHASYNTNSIGIAAGMNATKKLFVYVGEAYQRKDGYRKKDHSDRNNFLGGFDYQINTKHRIKGQGNLYREDLKSTTEVTHEELKQDRRKAGEDTKIEMDRDFASLDYEYTPSSNFTLRTNVNRAHFTRDVAMNGKQTQLILPNAFRFEMGIFGDLADLKPVLQNFESTMEGKFKEKNQEGKVDGEWKYNQGKGHLQFGYSYNEKNLNQDLKAISKPFTLGEMGYLFQGDPAPHPFEDYAGKVIDADTMWRRIYKDYGTSEAEIEQALVGRKERFDREKVDVQNYNTVDAFKDTHALYLLNDYKITPKFNLRAGLRWEHSEYGADRKNRMLFGIHNAKKSYLAAIAAMYGFLSDYEKQKLVEGKLNYVHMNLSLKETRIKDSSDNVGGEVGFSYQYNKKGSIFFRYERGFLSPLPSQLTNKDFLTGIYYPSHVKSEKVDTFEIGVKHSLWNNTHIEANTFFSLTKDEITNMRYNANNHMNMRWAYANISKTRRLGFELNAEHIFDKLKIRESFSYVDAKIAKNTGFKDYYHSGYVEGTDKKFAKEPLYYKKGQQVPLVSKIKVTVGAEYQFTDKLSLGGNYNYVSGYDTREPSEGFQAKIYKVKGHGTLDLFGRYYFTDYAYMRFGVNNVLGEKYNLREDSHYAVPAPKQNYYAGFSYKF</sequence>
<evidence type="ECO:0000256" key="1">
    <source>
        <dbReference type="ARBA" id="ARBA00004571"/>
    </source>
</evidence>
<keyword evidence="5 9" id="KW-0798">TonB box</keyword>
<dbReference type="GO" id="GO:0044718">
    <property type="term" value="P:siderophore transmembrane transport"/>
    <property type="evidence" value="ECO:0007669"/>
    <property type="project" value="TreeGrafter"/>
</dbReference>
<dbReference type="PROSITE" id="PS52016">
    <property type="entry name" value="TONB_DEPENDENT_REC_3"/>
    <property type="match status" value="1"/>
</dbReference>
<comment type="similarity">
    <text evidence="8 9">Belongs to the TonB-dependent receptor family.</text>
</comment>
<dbReference type="InterPro" id="IPR039426">
    <property type="entry name" value="TonB-dep_rcpt-like"/>
</dbReference>
<comment type="caution">
    <text evidence="13">The sequence shown here is derived from an EMBL/GenBank/DDBJ whole genome shotgun (WGS) entry which is preliminary data.</text>
</comment>
<dbReference type="InterPro" id="IPR012910">
    <property type="entry name" value="Plug_dom"/>
</dbReference>
<feature type="domain" description="TonB-dependent receptor plug" evidence="12">
    <location>
        <begin position="45"/>
        <end position="145"/>
    </location>
</feature>